<dbReference type="AlphaFoldDB" id="A0A699T8G6"/>
<gene>
    <name evidence="1" type="ORF">Tci_877628</name>
</gene>
<accession>A0A699T8G6</accession>
<protein>
    <submittedName>
        <fullName evidence="1">Uncharacterized protein</fullName>
    </submittedName>
</protein>
<dbReference type="EMBL" id="BKCJ011219819">
    <property type="protein sequence ID" value="GFD05659.1"/>
    <property type="molecule type" value="Genomic_DNA"/>
</dbReference>
<reference evidence="1" key="1">
    <citation type="journal article" date="2019" name="Sci. Rep.">
        <title>Draft genome of Tanacetum cinerariifolium, the natural source of mosquito coil.</title>
        <authorList>
            <person name="Yamashiro T."/>
            <person name="Shiraishi A."/>
            <person name="Satake H."/>
            <person name="Nakayama K."/>
        </authorList>
    </citation>
    <scope>NUCLEOTIDE SEQUENCE</scope>
</reference>
<evidence type="ECO:0000313" key="1">
    <source>
        <dbReference type="EMBL" id="GFD05659.1"/>
    </source>
</evidence>
<organism evidence="1">
    <name type="scientific">Tanacetum cinerariifolium</name>
    <name type="common">Dalmatian daisy</name>
    <name type="synonym">Chrysanthemum cinerariifolium</name>
    <dbReference type="NCBI Taxonomy" id="118510"/>
    <lineage>
        <taxon>Eukaryota</taxon>
        <taxon>Viridiplantae</taxon>
        <taxon>Streptophyta</taxon>
        <taxon>Embryophyta</taxon>
        <taxon>Tracheophyta</taxon>
        <taxon>Spermatophyta</taxon>
        <taxon>Magnoliopsida</taxon>
        <taxon>eudicotyledons</taxon>
        <taxon>Gunneridae</taxon>
        <taxon>Pentapetalae</taxon>
        <taxon>asterids</taxon>
        <taxon>campanulids</taxon>
        <taxon>Asterales</taxon>
        <taxon>Asteraceae</taxon>
        <taxon>Asteroideae</taxon>
        <taxon>Anthemideae</taxon>
        <taxon>Anthemidinae</taxon>
        <taxon>Tanacetum</taxon>
    </lineage>
</organism>
<name>A0A699T8G6_TANCI</name>
<comment type="caution">
    <text evidence="1">The sequence shown here is derived from an EMBL/GenBank/DDBJ whole genome shotgun (WGS) entry which is preliminary data.</text>
</comment>
<sequence length="26" mass="2567">GVVVADVVVTRVGGCGGSDEDEGKMM</sequence>
<feature type="non-terminal residue" evidence="1">
    <location>
        <position position="1"/>
    </location>
</feature>
<proteinExistence type="predicted"/>